<dbReference type="EMBL" id="LAZR01000337">
    <property type="protein sequence ID" value="KKN73781.1"/>
    <property type="molecule type" value="Genomic_DNA"/>
</dbReference>
<dbReference type="AlphaFoldDB" id="A0A0F9VJV1"/>
<comment type="caution">
    <text evidence="1">The sequence shown here is derived from an EMBL/GenBank/DDBJ whole genome shotgun (WGS) entry which is preliminary data.</text>
</comment>
<gene>
    <name evidence="1" type="ORF">LCGC14_0397290</name>
</gene>
<organism evidence="1">
    <name type="scientific">marine sediment metagenome</name>
    <dbReference type="NCBI Taxonomy" id="412755"/>
    <lineage>
        <taxon>unclassified sequences</taxon>
        <taxon>metagenomes</taxon>
        <taxon>ecological metagenomes</taxon>
    </lineage>
</organism>
<proteinExistence type="predicted"/>
<evidence type="ECO:0000313" key="1">
    <source>
        <dbReference type="EMBL" id="KKN73781.1"/>
    </source>
</evidence>
<name>A0A0F9VJV1_9ZZZZ</name>
<accession>A0A0F9VJV1</accession>
<sequence length="143" mass="15199">MAITASGLMFISLEKMLTNAAALNLEAEDYKGALVDDNHTPNFDTDATWNNTNEVSGTGWAAGGVALTGTEITTSSGTWKLDATDVSETTTTLTSVMAYRWYADPVADEEILVVDFVTAVNTVAGTFAITWHADGIATHDFTP</sequence>
<protein>
    <submittedName>
        <fullName evidence="1">Uncharacterized protein</fullName>
    </submittedName>
</protein>
<reference evidence="1" key="1">
    <citation type="journal article" date="2015" name="Nature">
        <title>Complex archaea that bridge the gap between prokaryotes and eukaryotes.</title>
        <authorList>
            <person name="Spang A."/>
            <person name="Saw J.H."/>
            <person name="Jorgensen S.L."/>
            <person name="Zaremba-Niedzwiedzka K."/>
            <person name="Martijn J."/>
            <person name="Lind A.E."/>
            <person name="van Eijk R."/>
            <person name="Schleper C."/>
            <person name="Guy L."/>
            <person name="Ettema T.J."/>
        </authorList>
    </citation>
    <scope>NUCLEOTIDE SEQUENCE</scope>
</reference>